<evidence type="ECO:0000256" key="3">
    <source>
        <dbReference type="ARBA" id="ARBA00005240"/>
    </source>
</evidence>
<dbReference type="Pfam" id="PF03730">
    <property type="entry name" value="Ku_C"/>
    <property type="match status" value="1"/>
</dbReference>
<evidence type="ECO:0000256" key="20">
    <source>
        <dbReference type="PIRSR" id="PIRSR003033-1"/>
    </source>
</evidence>
<feature type="active site" description="Schiff-base intermediate with DNA; for 5'-deoxyribose-5-phosphate lyase activity" evidence="20">
    <location>
        <position position="27"/>
    </location>
</feature>
<dbReference type="InterPro" id="IPR036361">
    <property type="entry name" value="SAP_dom_sf"/>
</dbReference>
<dbReference type="NCBIfam" id="TIGR00578">
    <property type="entry name" value="ku70"/>
    <property type="match status" value="1"/>
</dbReference>
<evidence type="ECO:0000256" key="10">
    <source>
        <dbReference type="ARBA" id="ARBA00022806"/>
    </source>
</evidence>
<gene>
    <name evidence="23" type="ORF">BJ508DRAFT_411307</name>
</gene>
<dbReference type="PIRSF" id="PIRSF003033">
    <property type="entry name" value="Ku70"/>
    <property type="match status" value="1"/>
</dbReference>
<dbReference type="Gene3D" id="4.10.970.10">
    <property type="entry name" value="Ku70, bridge and pillars"/>
    <property type="match status" value="1"/>
</dbReference>
<evidence type="ECO:0000256" key="18">
    <source>
        <dbReference type="ARBA" id="ARBA00031811"/>
    </source>
</evidence>
<dbReference type="PANTHER" id="PTHR12604">
    <property type="entry name" value="KU AUTOANTIGEN DNA HELICASE"/>
    <property type="match status" value="1"/>
</dbReference>
<dbReference type="Pfam" id="PF02735">
    <property type="entry name" value="Ku"/>
    <property type="match status" value="1"/>
</dbReference>
<dbReference type="GO" id="GO:0016787">
    <property type="term" value="F:hydrolase activity"/>
    <property type="evidence" value="ECO:0007669"/>
    <property type="project" value="UniProtKB-KW"/>
</dbReference>
<proteinExistence type="inferred from homology"/>
<name>A0A3N4IPI8_ASCIM</name>
<dbReference type="EC" id="3.6.4.12" evidence="4"/>
<dbReference type="InterPro" id="IPR047087">
    <property type="entry name" value="KU70_core_dom"/>
</dbReference>
<dbReference type="SMART" id="SM00559">
    <property type="entry name" value="Ku78"/>
    <property type="match status" value="1"/>
</dbReference>
<dbReference type="CDD" id="cd01458">
    <property type="entry name" value="vWA_ku"/>
    <property type="match status" value="1"/>
</dbReference>
<evidence type="ECO:0000256" key="21">
    <source>
        <dbReference type="SAM" id="MobiDB-lite"/>
    </source>
</evidence>
<evidence type="ECO:0000256" key="17">
    <source>
        <dbReference type="ARBA" id="ARBA00024890"/>
    </source>
</evidence>
<feature type="compositionally biased region" description="Acidic residues" evidence="21">
    <location>
        <begin position="11"/>
        <end position="23"/>
    </location>
</feature>
<evidence type="ECO:0000256" key="6">
    <source>
        <dbReference type="ARBA" id="ARBA00022454"/>
    </source>
</evidence>
<dbReference type="GO" id="GO:0006303">
    <property type="term" value="P:double-strand break repair via nonhomologous end joining"/>
    <property type="evidence" value="ECO:0007669"/>
    <property type="project" value="InterPro"/>
</dbReference>
<feature type="region of interest" description="Disordered" evidence="21">
    <location>
        <begin position="582"/>
        <end position="602"/>
    </location>
</feature>
<protein>
    <recommendedName>
        <fullName evidence="5">ATP-dependent DNA helicase II subunit 1</fullName>
        <ecNumber evidence="4">3.6.4.12</ecNumber>
    </recommendedName>
    <alternativeName>
        <fullName evidence="18">ATP-dependent DNA helicase II subunit Ku70</fullName>
    </alternativeName>
</protein>
<keyword evidence="12" id="KW-0779">Telomere</keyword>
<dbReference type="OrthoDB" id="3249161at2759"/>
<dbReference type="InterPro" id="IPR005161">
    <property type="entry name" value="Ku_N"/>
</dbReference>
<keyword evidence="11" id="KW-0067">ATP-binding</keyword>
<evidence type="ECO:0000256" key="4">
    <source>
        <dbReference type="ARBA" id="ARBA00012551"/>
    </source>
</evidence>
<keyword evidence="7" id="KW-0547">Nucleotide-binding</keyword>
<organism evidence="23 24">
    <name type="scientific">Ascobolus immersus RN42</name>
    <dbReference type="NCBI Taxonomy" id="1160509"/>
    <lineage>
        <taxon>Eukaryota</taxon>
        <taxon>Fungi</taxon>
        <taxon>Dikarya</taxon>
        <taxon>Ascomycota</taxon>
        <taxon>Pezizomycotina</taxon>
        <taxon>Pezizomycetes</taxon>
        <taxon>Pezizales</taxon>
        <taxon>Ascobolaceae</taxon>
        <taxon>Ascobolus</taxon>
    </lineage>
</organism>
<dbReference type="Proteomes" id="UP000275078">
    <property type="component" value="Unassembled WGS sequence"/>
</dbReference>
<dbReference type="InterPro" id="IPR006164">
    <property type="entry name" value="DNA_bd_Ku70/Ku80"/>
</dbReference>
<evidence type="ECO:0000256" key="8">
    <source>
        <dbReference type="ARBA" id="ARBA00022763"/>
    </source>
</evidence>
<dbReference type="EMBL" id="ML119650">
    <property type="protein sequence ID" value="RPA86110.1"/>
    <property type="molecule type" value="Genomic_DNA"/>
</dbReference>
<evidence type="ECO:0000256" key="5">
    <source>
        <dbReference type="ARBA" id="ARBA00021796"/>
    </source>
</evidence>
<evidence type="ECO:0000256" key="2">
    <source>
        <dbReference type="ARBA" id="ARBA00004574"/>
    </source>
</evidence>
<accession>A0A3N4IPI8</accession>
<dbReference type="Gene3D" id="1.10.720.30">
    <property type="entry name" value="SAP domain"/>
    <property type="match status" value="1"/>
</dbReference>
<dbReference type="Gene3D" id="1.10.1600.10">
    <property type="match status" value="1"/>
</dbReference>
<evidence type="ECO:0000313" key="24">
    <source>
        <dbReference type="Proteomes" id="UP000275078"/>
    </source>
</evidence>
<evidence type="ECO:0000256" key="16">
    <source>
        <dbReference type="ARBA" id="ARBA00023242"/>
    </source>
</evidence>
<dbReference type="GO" id="GO:0006310">
    <property type="term" value="P:DNA recombination"/>
    <property type="evidence" value="ECO:0007669"/>
    <property type="project" value="UniProtKB-KW"/>
</dbReference>
<keyword evidence="24" id="KW-1185">Reference proteome</keyword>
<evidence type="ECO:0000256" key="7">
    <source>
        <dbReference type="ARBA" id="ARBA00022741"/>
    </source>
</evidence>
<dbReference type="SUPFAM" id="SSF100939">
    <property type="entry name" value="SPOC domain-like"/>
    <property type="match status" value="1"/>
</dbReference>
<dbReference type="PANTHER" id="PTHR12604:SF2">
    <property type="entry name" value="X-RAY REPAIR CROSS-COMPLEMENTING PROTEIN 6"/>
    <property type="match status" value="1"/>
</dbReference>
<dbReference type="STRING" id="1160509.A0A3N4IPI8"/>
<dbReference type="GO" id="GO:0003690">
    <property type="term" value="F:double-stranded DNA binding"/>
    <property type="evidence" value="ECO:0007669"/>
    <property type="project" value="TreeGrafter"/>
</dbReference>
<evidence type="ECO:0000256" key="15">
    <source>
        <dbReference type="ARBA" id="ARBA00023204"/>
    </source>
</evidence>
<comment type="function">
    <text evidence="17">Single-stranded DNA-dependent ATP-dependent helicase. Involved in non-homologous end joining (NHEJ) DNA double strand break repair. DNA-binding is sequence-independent but has a high affinity to nicks in double-stranded DNA and to the ends of duplex DNA. Binds to naturally occurring chromosomal ends, and therefore provides chromosomal end protection. Required also for telomere recombination to repair telomeric ends in the absence of telomerase. KU70, of the KU70/KU80 heterodimer, binds to the stem loop of TLC1, the RNA component of telomerase. Involved in telomere maintenance. Interacts with telomeric repeats and subtelomeric sequences thereby controlling telomere length and protecting against subtelomeric rearrangement. Maintains telomeric chromatin, which is involved in silencing the expression of genes located at the telomere. Required for mating-type switching.</text>
</comment>
<dbReference type="InterPro" id="IPR006165">
    <property type="entry name" value="Ku70"/>
</dbReference>
<keyword evidence="15" id="KW-0234">DNA repair</keyword>
<comment type="subcellular location">
    <subcellularLocation>
        <location evidence="2">Chromosome</location>
        <location evidence="2">Telomere</location>
    </subcellularLocation>
    <subcellularLocation>
        <location evidence="1">Nucleus</location>
    </subcellularLocation>
</comment>
<dbReference type="InterPro" id="IPR027388">
    <property type="entry name" value="Ku70_bridge/pillars_dom_sf"/>
</dbReference>
<keyword evidence="14" id="KW-0233">DNA recombination</keyword>
<evidence type="ECO:0000313" key="23">
    <source>
        <dbReference type="EMBL" id="RPA86110.1"/>
    </source>
</evidence>
<dbReference type="Gene3D" id="2.40.290.10">
    <property type="match status" value="1"/>
</dbReference>
<evidence type="ECO:0000256" key="13">
    <source>
        <dbReference type="ARBA" id="ARBA00023125"/>
    </source>
</evidence>
<dbReference type="GO" id="GO:0000781">
    <property type="term" value="C:chromosome, telomeric region"/>
    <property type="evidence" value="ECO:0007669"/>
    <property type="project" value="UniProtKB-SubCell"/>
</dbReference>
<keyword evidence="10" id="KW-0347">Helicase</keyword>
<comment type="similarity">
    <text evidence="3">Belongs to the ku70 family.</text>
</comment>
<keyword evidence="16" id="KW-0539">Nucleus</keyword>
<evidence type="ECO:0000256" key="1">
    <source>
        <dbReference type="ARBA" id="ARBA00004123"/>
    </source>
</evidence>
<feature type="domain" description="Ku" evidence="22">
    <location>
        <begin position="339"/>
        <end position="484"/>
    </location>
</feature>
<dbReference type="Gene3D" id="3.40.50.410">
    <property type="entry name" value="von Willebrand factor, type A domain"/>
    <property type="match status" value="1"/>
</dbReference>
<keyword evidence="13 23" id="KW-0238">DNA-binding</keyword>
<dbReference type="GO" id="GO:0043564">
    <property type="term" value="C:Ku70:Ku80 complex"/>
    <property type="evidence" value="ECO:0007669"/>
    <property type="project" value="InterPro"/>
</dbReference>
<evidence type="ECO:0000256" key="11">
    <source>
        <dbReference type="ARBA" id="ARBA00022840"/>
    </source>
</evidence>
<dbReference type="CDD" id="cd00788">
    <property type="entry name" value="KU70"/>
    <property type="match status" value="1"/>
</dbReference>
<evidence type="ECO:0000259" key="22">
    <source>
        <dbReference type="SMART" id="SM00559"/>
    </source>
</evidence>
<dbReference type="GO" id="GO:0003678">
    <property type="term" value="F:DNA helicase activity"/>
    <property type="evidence" value="ECO:0007669"/>
    <property type="project" value="UniProtKB-EC"/>
</dbReference>
<keyword evidence="6" id="KW-0158">Chromosome</keyword>
<evidence type="ECO:0000256" key="9">
    <source>
        <dbReference type="ARBA" id="ARBA00022801"/>
    </source>
</evidence>
<dbReference type="GO" id="GO:0042162">
    <property type="term" value="F:telomeric DNA binding"/>
    <property type="evidence" value="ECO:0007669"/>
    <property type="project" value="InterPro"/>
</dbReference>
<dbReference type="AlphaFoldDB" id="A0A3N4IPI8"/>
<dbReference type="InterPro" id="IPR036465">
    <property type="entry name" value="vWFA_dom_sf"/>
</dbReference>
<keyword evidence="9" id="KW-0378">Hydrolase</keyword>
<evidence type="ECO:0000256" key="12">
    <source>
        <dbReference type="ARBA" id="ARBA00022895"/>
    </source>
</evidence>
<keyword evidence="8" id="KW-0227">DNA damage</keyword>
<dbReference type="Pfam" id="PF03731">
    <property type="entry name" value="Ku_N"/>
    <property type="match status" value="1"/>
</dbReference>
<feature type="region of interest" description="Disordered" evidence="21">
    <location>
        <begin position="1"/>
        <end position="25"/>
    </location>
</feature>
<dbReference type="SUPFAM" id="SSF53300">
    <property type="entry name" value="vWA-like"/>
    <property type="match status" value="1"/>
</dbReference>
<feature type="compositionally biased region" description="Basic and acidic residues" evidence="21">
    <location>
        <begin position="1"/>
        <end position="10"/>
    </location>
</feature>
<dbReference type="GO" id="GO:0003684">
    <property type="term" value="F:damaged DNA binding"/>
    <property type="evidence" value="ECO:0007669"/>
    <property type="project" value="InterPro"/>
</dbReference>
<evidence type="ECO:0000256" key="19">
    <source>
        <dbReference type="ARBA" id="ARBA00047995"/>
    </source>
</evidence>
<dbReference type="InterPro" id="IPR016194">
    <property type="entry name" value="SPOC-like_C_dom_sf"/>
</dbReference>
<dbReference type="InterPro" id="IPR005160">
    <property type="entry name" value="Ku_C"/>
</dbReference>
<reference evidence="23 24" key="1">
    <citation type="journal article" date="2018" name="Nat. Ecol. Evol.">
        <title>Pezizomycetes genomes reveal the molecular basis of ectomycorrhizal truffle lifestyle.</title>
        <authorList>
            <person name="Murat C."/>
            <person name="Payen T."/>
            <person name="Noel B."/>
            <person name="Kuo A."/>
            <person name="Morin E."/>
            <person name="Chen J."/>
            <person name="Kohler A."/>
            <person name="Krizsan K."/>
            <person name="Balestrini R."/>
            <person name="Da Silva C."/>
            <person name="Montanini B."/>
            <person name="Hainaut M."/>
            <person name="Levati E."/>
            <person name="Barry K.W."/>
            <person name="Belfiori B."/>
            <person name="Cichocki N."/>
            <person name="Clum A."/>
            <person name="Dockter R.B."/>
            <person name="Fauchery L."/>
            <person name="Guy J."/>
            <person name="Iotti M."/>
            <person name="Le Tacon F."/>
            <person name="Lindquist E.A."/>
            <person name="Lipzen A."/>
            <person name="Malagnac F."/>
            <person name="Mello A."/>
            <person name="Molinier V."/>
            <person name="Miyauchi S."/>
            <person name="Poulain J."/>
            <person name="Riccioni C."/>
            <person name="Rubini A."/>
            <person name="Sitrit Y."/>
            <person name="Splivallo R."/>
            <person name="Traeger S."/>
            <person name="Wang M."/>
            <person name="Zifcakova L."/>
            <person name="Wipf D."/>
            <person name="Zambonelli A."/>
            <person name="Paolocci F."/>
            <person name="Nowrousian M."/>
            <person name="Ottonello S."/>
            <person name="Baldrian P."/>
            <person name="Spatafora J.W."/>
            <person name="Henrissat B."/>
            <person name="Nagy L.G."/>
            <person name="Aury J.M."/>
            <person name="Wincker P."/>
            <person name="Grigoriev I.V."/>
            <person name="Bonfante P."/>
            <person name="Martin F.M."/>
        </authorList>
    </citation>
    <scope>NUCLEOTIDE SEQUENCE [LARGE SCALE GENOMIC DNA]</scope>
    <source>
        <strain evidence="23 24">RN42</strain>
    </source>
</reference>
<sequence>MSDWSKNEDRDISDDEDTVEADSDQYKSTRDAVLFAINISPSMLTAHDVSEEEEHDGGEGGEQSSGKKKKKASKPVSAAKVALQCAFQVLQQRIISNPNDMMGIMLFGTEETKFPEGSSYKHMYMLLDLDVPDAPGIKQLKRLVEDEEEWDRICKPSKEKASMANVLFGANQIFTLKAPNFQTRRLFIVTDDDDPHANDPDLKRSAITRARDLYDLGIKIDPFYISNPGQKEFDPSLFFEDIVYRSADADEDEAPLHLKPTNDGKLRLKEMIRNINSKTTAKRALFSNTLEIAPGLKIGVKGYLLFKKQEPQRACWIYSRSEELHVAKLETVRTGATTVREVAKTEIVKAYKYGGEQIVFTPDEIANIRKFGDPIIRIIGFKDADTVKVDQNVRSATFIYPSETEFVGSTRTFTALWTSLRNKKKVGIAWQISRRNASPILVAMVPSVEEIKDGVQLAPPGIFLVQLPFADDVRNDPDMGGSLVAPNPLIDAMRKIVRQLHIPTGYNPDKYSNPALQWHYKILQAIALEEDVPETPEDGTVPKYRLIRKYSAPQIADWAQVLDECSRDLGVFAIREAPASAGRKRATEGGGGPAAKVAKTDSSDPVALETDVRKHWEKGMLMKLTVKVMKEFLKLKRVEAGGMKKAECIEAVEEWFEKKG</sequence>
<dbReference type="GO" id="GO:0005524">
    <property type="term" value="F:ATP binding"/>
    <property type="evidence" value="ECO:0007669"/>
    <property type="project" value="UniProtKB-KW"/>
</dbReference>
<dbReference type="GO" id="GO:0000723">
    <property type="term" value="P:telomere maintenance"/>
    <property type="evidence" value="ECO:0007669"/>
    <property type="project" value="InterPro"/>
</dbReference>
<dbReference type="SUPFAM" id="SSF68906">
    <property type="entry name" value="SAP domain"/>
    <property type="match status" value="1"/>
</dbReference>
<comment type="catalytic activity">
    <reaction evidence="19">
        <text>ATP + H2O = ADP + phosphate + H(+)</text>
        <dbReference type="Rhea" id="RHEA:13065"/>
        <dbReference type="ChEBI" id="CHEBI:15377"/>
        <dbReference type="ChEBI" id="CHEBI:15378"/>
        <dbReference type="ChEBI" id="CHEBI:30616"/>
        <dbReference type="ChEBI" id="CHEBI:43474"/>
        <dbReference type="ChEBI" id="CHEBI:456216"/>
        <dbReference type="EC" id="3.6.4.12"/>
    </reaction>
</comment>
<feature type="region of interest" description="Disordered" evidence="21">
    <location>
        <begin position="45"/>
        <end position="73"/>
    </location>
</feature>
<evidence type="ECO:0000256" key="14">
    <source>
        <dbReference type="ARBA" id="ARBA00023172"/>
    </source>
</evidence>